<keyword evidence="3" id="KW-0804">Transcription</keyword>
<reference evidence="8" key="1">
    <citation type="journal article" date="2019" name="bioRxiv">
        <title>Bacterially produced spermidine induces plant systemic susceptibility to pathogens.</title>
        <authorList>
            <person name="Melnyk R.A."/>
            <person name="Beskrovnaya P.A."/>
            <person name="Liu Z."/>
            <person name="Song Y."/>
            <person name="Haney C.H."/>
        </authorList>
    </citation>
    <scope>NUCLEOTIDE SEQUENCE [LARGE SCALE GENOMIC DNA]</scope>
    <source>
        <strain evidence="8">Dha-51</strain>
    </source>
</reference>
<sequence>MSCSSSGNARVPRKSHEANEQAKAEAGRRQPTQQRSRERQERILSVATQLIADAGSDQLKMSEIAERSQISIGSLYQYFPDKASVIRTLAERFNAESRRCIAEALQAVEDRQGLQAAYCGLLDLYYAFVMAAPVMRDIWSGMQADKQLLQLELEESRVAGKLLAETILRVDPDRDEKQVNESAFLIWQLGESTMRLAITCGPEEGRGLVEAFKRMSLREIMAPGSAGAIV</sequence>
<dbReference type="PANTHER" id="PTHR30055:SF234">
    <property type="entry name" value="HTH-TYPE TRANSCRIPTIONAL REGULATOR BETI"/>
    <property type="match status" value="1"/>
</dbReference>
<gene>
    <name evidence="7" type="ORF">EIY72_15960</name>
</gene>
<evidence type="ECO:0000256" key="4">
    <source>
        <dbReference type="PROSITE-ProRule" id="PRU00335"/>
    </source>
</evidence>
<dbReference type="InterPro" id="IPR050109">
    <property type="entry name" value="HTH-type_TetR-like_transc_reg"/>
</dbReference>
<dbReference type="PANTHER" id="PTHR30055">
    <property type="entry name" value="HTH-TYPE TRANSCRIPTIONAL REGULATOR RUTR"/>
    <property type="match status" value="1"/>
</dbReference>
<organism evidence="7 8">
    <name type="scientific">Pseudomonas vancouverensis</name>
    <dbReference type="NCBI Taxonomy" id="95300"/>
    <lineage>
        <taxon>Bacteria</taxon>
        <taxon>Pseudomonadati</taxon>
        <taxon>Pseudomonadota</taxon>
        <taxon>Gammaproteobacteria</taxon>
        <taxon>Pseudomonadales</taxon>
        <taxon>Pseudomonadaceae</taxon>
        <taxon>Pseudomonas</taxon>
    </lineage>
</organism>
<evidence type="ECO:0000256" key="1">
    <source>
        <dbReference type="ARBA" id="ARBA00023015"/>
    </source>
</evidence>
<dbReference type="Pfam" id="PF17928">
    <property type="entry name" value="TetR_C_22"/>
    <property type="match status" value="1"/>
</dbReference>
<dbReference type="RefSeq" id="WP_093220117.1">
    <property type="nucleotide sequence ID" value="NZ_LT629803.1"/>
</dbReference>
<dbReference type="PROSITE" id="PS50977">
    <property type="entry name" value="HTH_TETR_2"/>
    <property type="match status" value="1"/>
</dbReference>
<evidence type="ECO:0000256" key="2">
    <source>
        <dbReference type="ARBA" id="ARBA00023125"/>
    </source>
</evidence>
<name>A0A1H2NBX2_PSEVA</name>
<dbReference type="EMBL" id="RRZK01000020">
    <property type="protein sequence ID" value="TDB61553.1"/>
    <property type="molecule type" value="Genomic_DNA"/>
</dbReference>
<feature type="DNA-binding region" description="H-T-H motif" evidence="4">
    <location>
        <begin position="60"/>
        <end position="79"/>
    </location>
</feature>
<evidence type="ECO:0000256" key="5">
    <source>
        <dbReference type="SAM" id="MobiDB-lite"/>
    </source>
</evidence>
<dbReference type="PRINTS" id="PR00455">
    <property type="entry name" value="HTHTETR"/>
</dbReference>
<feature type="compositionally biased region" description="Basic and acidic residues" evidence="5">
    <location>
        <begin position="14"/>
        <end position="28"/>
    </location>
</feature>
<proteinExistence type="predicted"/>
<evidence type="ECO:0000313" key="7">
    <source>
        <dbReference type="EMBL" id="TDB61553.1"/>
    </source>
</evidence>
<keyword evidence="2 4" id="KW-0238">DNA-binding</keyword>
<dbReference type="InterPro" id="IPR001647">
    <property type="entry name" value="HTH_TetR"/>
</dbReference>
<dbReference type="Pfam" id="PF00440">
    <property type="entry name" value="TetR_N"/>
    <property type="match status" value="1"/>
</dbReference>
<dbReference type="GO" id="GO:0000976">
    <property type="term" value="F:transcription cis-regulatory region binding"/>
    <property type="evidence" value="ECO:0007669"/>
    <property type="project" value="TreeGrafter"/>
</dbReference>
<dbReference type="AlphaFoldDB" id="A0A1H2NBX2"/>
<dbReference type="Proteomes" id="UP000295254">
    <property type="component" value="Unassembled WGS sequence"/>
</dbReference>
<feature type="domain" description="HTH tetR-type" evidence="6">
    <location>
        <begin position="37"/>
        <end position="97"/>
    </location>
</feature>
<evidence type="ECO:0000256" key="3">
    <source>
        <dbReference type="ARBA" id="ARBA00023163"/>
    </source>
</evidence>
<evidence type="ECO:0000259" key="6">
    <source>
        <dbReference type="PROSITE" id="PS50977"/>
    </source>
</evidence>
<accession>A0A1H2NBX2</accession>
<keyword evidence="8" id="KW-1185">Reference proteome</keyword>
<comment type="caution">
    <text evidence="7">The sequence shown here is derived from an EMBL/GenBank/DDBJ whole genome shotgun (WGS) entry which is preliminary data.</text>
</comment>
<dbReference type="STRING" id="95300.SAMN05216558_1975"/>
<dbReference type="InterPro" id="IPR009057">
    <property type="entry name" value="Homeodomain-like_sf"/>
</dbReference>
<evidence type="ECO:0000313" key="8">
    <source>
        <dbReference type="Proteomes" id="UP000295254"/>
    </source>
</evidence>
<dbReference type="OrthoDB" id="9816320at2"/>
<dbReference type="Gene3D" id="1.10.357.10">
    <property type="entry name" value="Tetracycline Repressor, domain 2"/>
    <property type="match status" value="1"/>
</dbReference>
<keyword evidence="1" id="KW-0805">Transcription regulation</keyword>
<protein>
    <submittedName>
        <fullName evidence="7">TetR/AcrR family transcriptional regulator</fullName>
    </submittedName>
</protein>
<dbReference type="SUPFAM" id="SSF46689">
    <property type="entry name" value="Homeodomain-like"/>
    <property type="match status" value="1"/>
</dbReference>
<dbReference type="GO" id="GO:0003700">
    <property type="term" value="F:DNA-binding transcription factor activity"/>
    <property type="evidence" value="ECO:0007669"/>
    <property type="project" value="TreeGrafter"/>
</dbReference>
<feature type="region of interest" description="Disordered" evidence="5">
    <location>
        <begin position="1"/>
        <end position="40"/>
    </location>
</feature>
<dbReference type="InterPro" id="IPR041674">
    <property type="entry name" value="TetR_C_22"/>
</dbReference>